<evidence type="ECO:0000256" key="2">
    <source>
        <dbReference type="SAM" id="MobiDB-lite"/>
    </source>
</evidence>
<dbReference type="InterPro" id="IPR052019">
    <property type="entry name" value="F420H2_bilvrd_red/Heme_oxyg"/>
</dbReference>
<proteinExistence type="predicted"/>
<dbReference type="Pfam" id="PF01243">
    <property type="entry name" value="PNPOx_N"/>
    <property type="match status" value="1"/>
</dbReference>
<keyword evidence="1 4" id="KW-0560">Oxidoreductase</keyword>
<feature type="domain" description="Pyridoxamine 5'-phosphate oxidase N-terminal" evidence="3">
    <location>
        <begin position="85"/>
        <end position="173"/>
    </location>
</feature>
<dbReference type="GO" id="GO:0070967">
    <property type="term" value="F:coenzyme F420 binding"/>
    <property type="evidence" value="ECO:0007669"/>
    <property type="project" value="TreeGrafter"/>
</dbReference>
<dbReference type="InterPro" id="IPR012349">
    <property type="entry name" value="Split_barrel_FMN-bd"/>
</dbReference>
<dbReference type="GO" id="GO:0005829">
    <property type="term" value="C:cytosol"/>
    <property type="evidence" value="ECO:0007669"/>
    <property type="project" value="TreeGrafter"/>
</dbReference>
<dbReference type="PANTHER" id="PTHR35176">
    <property type="entry name" value="HEME OXYGENASE HI_0854-RELATED"/>
    <property type="match status" value="1"/>
</dbReference>
<organism evidence="4 5">
    <name type="scientific">Frankia nepalensis</name>
    <dbReference type="NCBI Taxonomy" id="1836974"/>
    <lineage>
        <taxon>Bacteria</taxon>
        <taxon>Bacillati</taxon>
        <taxon>Actinomycetota</taxon>
        <taxon>Actinomycetes</taxon>
        <taxon>Frankiales</taxon>
        <taxon>Frankiaceae</taxon>
        <taxon>Frankia</taxon>
    </lineage>
</organism>
<evidence type="ECO:0000313" key="4">
    <source>
        <dbReference type="EMBL" id="MBL7627079.1"/>
    </source>
</evidence>
<dbReference type="Gene3D" id="2.30.110.10">
    <property type="entry name" value="Electron Transport, Fmn-binding Protein, Chain A"/>
    <property type="match status" value="1"/>
</dbReference>
<feature type="compositionally biased region" description="Low complexity" evidence="2">
    <location>
        <begin position="14"/>
        <end position="42"/>
    </location>
</feature>
<reference evidence="4" key="1">
    <citation type="submission" date="2020-12" db="EMBL/GenBank/DDBJ databases">
        <title>Genomic characterization of non-nitrogen-fixing Frankia strains.</title>
        <authorList>
            <person name="Carlos-Shanley C."/>
            <person name="Guerra T."/>
            <person name="Hahn D."/>
        </authorList>
    </citation>
    <scope>NUCLEOTIDE SEQUENCE</scope>
    <source>
        <strain evidence="4">CN6</strain>
    </source>
</reference>
<sequence length="218" mass="22631">MTDLDQRPIPPGAPGTTATEPTATEPTTTEPTTNTTKETAMTNDPTTNEPLPGEAVADGPATGEPAPGPPQPEPAGAEDLRRLGEGRFLSLTTYRRDGTPVATPVWTVADGQRLLVWTNGTTAKVKRLRHTDRVLLAGCDARGNVQGASVLGTARVLPDSELALVERSMKAKYRVGFPLMRAAVRARGLVGRTTSAPHVGIEITVGPSAAGPSPTAGA</sequence>
<evidence type="ECO:0000259" key="3">
    <source>
        <dbReference type="Pfam" id="PF01243"/>
    </source>
</evidence>
<dbReference type="SUPFAM" id="SSF50475">
    <property type="entry name" value="FMN-binding split barrel"/>
    <property type="match status" value="1"/>
</dbReference>
<comment type="caution">
    <text evidence="4">The sequence shown here is derived from an EMBL/GenBank/DDBJ whole genome shotgun (WGS) entry which is preliminary data.</text>
</comment>
<dbReference type="EMBL" id="JAEACQ010000155">
    <property type="protein sequence ID" value="MBL7627079.1"/>
    <property type="molecule type" value="Genomic_DNA"/>
</dbReference>
<dbReference type="GO" id="GO:0016627">
    <property type="term" value="F:oxidoreductase activity, acting on the CH-CH group of donors"/>
    <property type="evidence" value="ECO:0007669"/>
    <property type="project" value="TreeGrafter"/>
</dbReference>
<dbReference type="PANTHER" id="PTHR35176:SF11">
    <property type="entry name" value="PYRIDOXAMINE 5'-PHOSPHATE OXIDASE FAMILY PROTEIN"/>
    <property type="match status" value="1"/>
</dbReference>
<keyword evidence="5" id="KW-1185">Reference proteome</keyword>
<dbReference type="InterPro" id="IPR011576">
    <property type="entry name" value="Pyridox_Oxase_N"/>
</dbReference>
<protein>
    <submittedName>
        <fullName evidence="4">PPOX class F420-dependent oxidoreductase</fullName>
        <ecNumber evidence="4">1.-.-.-</ecNumber>
    </submittedName>
</protein>
<dbReference type="InterPro" id="IPR019965">
    <property type="entry name" value="PPOX_F420-dep_Rv2061_put"/>
</dbReference>
<accession>A0A937RDW9</accession>
<name>A0A937RDW9_9ACTN</name>
<evidence type="ECO:0000256" key="1">
    <source>
        <dbReference type="ARBA" id="ARBA00023002"/>
    </source>
</evidence>
<dbReference type="RefSeq" id="WP_203001755.1">
    <property type="nucleotide sequence ID" value="NZ_JADWYU010000105.1"/>
</dbReference>
<feature type="region of interest" description="Disordered" evidence="2">
    <location>
        <begin position="1"/>
        <end position="78"/>
    </location>
</feature>
<evidence type="ECO:0000313" key="5">
    <source>
        <dbReference type="Proteomes" id="UP000604475"/>
    </source>
</evidence>
<dbReference type="Proteomes" id="UP000604475">
    <property type="component" value="Unassembled WGS sequence"/>
</dbReference>
<gene>
    <name evidence="4" type="ORF">I7412_07850</name>
</gene>
<dbReference type="NCBIfam" id="TIGR03666">
    <property type="entry name" value="Rv2061_F420"/>
    <property type="match status" value="1"/>
</dbReference>
<dbReference type="EC" id="1.-.-.-" evidence="4"/>
<dbReference type="AlphaFoldDB" id="A0A937RDW9"/>